<sequence length="373" mass="38693">MKPLIIDIEGAGREVGRQHAQGAIGLREEVAAWVGSAVEAHPLSSATVRGRLDEVVRSWEQLTPATLDQVAGMAEVYDLSVDDLLVAVLGTYLRSRDRAHGPAEGCTTFATTGESPLLVKNRDNDGAYLHLQTVLRVRPPQGHPWLALSTAGAPGVHSSGMNDVGLCVVDTHVPSSDVGPGVPRFSSMMHLLEQCSTTGEAVDYLLATPQMGLGNLTLLDAQGAAAVVECGYNSTVVAMATGGPDESPTGGPDESPAGGVLATNHHITPVLAGCLLEPPEGTPAANSRARRDVVETFLTCPGATTDLAAVKELVASHVGDDGTGNAPGSVCQHGPDLKSETIATTIYDPVGRHLDLCLGRPCTDPYVRIAVTG</sequence>
<dbReference type="PANTHER" id="PTHR34180:SF1">
    <property type="entry name" value="BETA-ALANYL-DOPAMINE_CARCININE HYDROLASE"/>
    <property type="match status" value="1"/>
</dbReference>
<evidence type="ECO:0000259" key="1">
    <source>
        <dbReference type="Pfam" id="PF03417"/>
    </source>
</evidence>
<dbReference type="KEGG" id="orz:FNH13_15140"/>
<reference evidence="2 3" key="1">
    <citation type="submission" date="2019-07" db="EMBL/GenBank/DDBJ databases">
        <title>complete genome sequencing of Ornithinimicrobium sp. H23M54.</title>
        <authorList>
            <person name="Bae J.-W."/>
            <person name="Lee S.-Y."/>
        </authorList>
    </citation>
    <scope>NUCLEOTIDE SEQUENCE [LARGE SCALE GENOMIC DNA]</scope>
    <source>
        <strain evidence="2 3">H23M54</strain>
    </source>
</reference>
<name>A0A516GDA2_9MICO</name>
<dbReference type="NCBIfam" id="NF040521">
    <property type="entry name" value="C45_proenzyme"/>
    <property type="match status" value="1"/>
</dbReference>
<keyword evidence="3" id="KW-1185">Reference proteome</keyword>
<evidence type="ECO:0000313" key="3">
    <source>
        <dbReference type="Proteomes" id="UP000315395"/>
    </source>
</evidence>
<proteinExistence type="predicted"/>
<dbReference type="InterPro" id="IPR005079">
    <property type="entry name" value="Peptidase_C45_hydrolase"/>
</dbReference>
<dbReference type="AlphaFoldDB" id="A0A516GDA2"/>
<dbReference type="RefSeq" id="WP_143784189.1">
    <property type="nucleotide sequence ID" value="NZ_CP041616.1"/>
</dbReference>
<accession>A0A516GDA2</accession>
<gene>
    <name evidence="2" type="ORF">FNH13_15140</name>
</gene>
<feature type="domain" description="Peptidase C45 hydrolase" evidence="1">
    <location>
        <begin position="113"/>
        <end position="361"/>
    </location>
</feature>
<dbReference type="EMBL" id="CP041616">
    <property type="protein sequence ID" value="QDO89503.1"/>
    <property type="molecule type" value="Genomic_DNA"/>
</dbReference>
<dbReference type="Proteomes" id="UP000315395">
    <property type="component" value="Chromosome"/>
</dbReference>
<dbReference type="InterPro" id="IPR047794">
    <property type="entry name" value="C45_proenzyme-like"/>
</dbReference>
<dbReference type="PANTHER" id="PTHR34180">
    <property type="entry name" value="PEPTIDASE C45"/>
    <property type="match status" value="1"/>
</dbReference>
<dbReference type="InterPro" id="IPR047801">
    <property type="entry name" value="Peptidase_C45"/>
</dbReference>
<protein>
    <recommendedName>
        <fullName evidence="1">Peptidase C45 hydrolase domain-containing protein</fullName>
    </recommendedName>
</protein>
<dbReference type="Pfam" id="PF03417">
    <property type="entry name" value="AAT"/>
    <property type="match status" value="1"/>
</dbReference>
<organism evidence="2 3">
    <name type="scientific">Ornithinimicrobium ciconiae</name>
    <dbReference type="NCBI Taxonomy" id="2594265"/>
    <lineage>
        <taxon>Bacteria</taxon>
        <taxon>Bacillati</taxon>
        <taxon>Actinomycetota</taxon>
        <taxon>Actinomycetes</taxon>
        <taxon>Micrococcales</taxon>
        <taxon>Ornithinimicrobiaceae</taxon>
        <taxon>Ornithinimicrobium</taxon>
    </lineage>
</organism>
<dbReference type="OrthoDB" id="8617387at2"/>
<evidence type="ECO:0000313" key="2">
    <source>
        <dbReference type="EMBL" id="QDO89503.1"/>
    </source>
</evidence>
<dbReference type="Gene3D" id="3.60.60.10">
    <property type="entry name" value="Penicillin V Acylase, Chain A"/>
    <property type="match status" value="1"/>
</dbReference>